<sequence length="197" mass="21947">MVSFLSSTSQPSAVKDAGPYPCHFYEHLYQGPIDVTPDNMPELFDILLSDIDENVLQNEISTALGSAYLSKTPHLTTPHTTIDGIMFGRHRRVLFPLVLRFPKKSSSMVVHFIYDSGSPFTFLSEEACDKIFGTNPVPSDFVVQINGQNILVNPPNANSHFPHVNLLGTDFCAVSGAKIVLDYRLRSATLQFPYPWE</sequence>
<dbReference type="OrthoDB" id="5414761at2759"/>
<reference evidence="1 2" key="1">
    <citation type="journal article" date="2015" name="Environ. Microbiol.">
        <title>Metagenome sequence of Elaphomyces granulatus from sporocarp tissue reveals Ascomycota ectomycorrhizal fingerprints of genome expansion and a Proteobacteria-rich microbiome.</title>
        <authorList>
            <person name="Quandt C.A."/>
            <person name="Kohler A."/>
            <person name="Hesse C.N."/>
            <person name="Sharpton T.J."/>
            <person name="Martin F."/>
            <person name="Spatafora J.W."/>
        </authorList>
    </citation>
    <scope>NUCLEOTIDE SEQUENCE [LARGE SCALE GENOMIC DNA]</scope>
    <source>
        <strain evidence="1 2">OSC145934</strain>
    </source>
</reference>
<dbReference type="Proteomes" id="UP000243515">
    <property type="component" value="Unassembled WGS sequence"/>
</dbReference>
<dbReference type="EMBL" id="NPHW01003811">
    <property type="protein sequence ID" value="OXV08941.1"/>
    <property type="molecule type" value="Genomic_DNA"/>
</dbReference>
<name>A0A232LXQ2_9EURO</name>
<gene>
    <name evidence="1" type="ORF">Egran_03296</name>
</gene>
<evidence type="ECO:0000313" key="2">
    <source>
        <dbReference type="Proteomes" id="UP000243515"/>
    </source>
</evidence>
<keyword evidence="2" id="KW-1185">Reference proteome</keyword>
<dbReference type="AlphaFoldDB" id="A0A232LXQ2"/>
<comment type="caution">
    <text evidence="1">The sequence shown here is derived from an EMBL/GenBank/DDBJ whole genome shotgun (WGS) entry which is preliminary data.</text>
</comment>
<organism evidence="1 2">
    <name type="scientific">Elaphomyces granulatus</name>
    <dbReference type="NCBI Taxonomy" id="519963"/>
    <lineage>
        <taxon>Eukaryota</taxon>
        <taxon>Fungi</taxon>
        <taxon>Dikarya</taxon>
        <taxon>Ascomycota</taxon>
        <taxon>Pezizomycotina</taxon>
        <taxon>Eurotiomycetes</taxon>
        <taxon>Eurotiomycetidae</taxon>
        <taxon>Eurotiales</taxon>
        <taxon>Elaphomycetaceae</taxon>
        <taxon>Elaphomyces</taxon>
    </lineage>
</organism>
<accession>A0A232LXQ2</accession>
<proteinExistence type="predicted"/>
<protein>
    <submittedName>
        <fullName evidence="1">Uncharacterized protein</fullName>
    </submittedName>
</protein>
<evidence type="ECO:0000313" key="1">
    <source>
        <dbReference type="EMBL" id="OXV08941.1"/>
    </source>
</evidence>